<name>A0A4Q2M334_9MICO</name>
<dbReference type="Proteomes" id="UP000292686">
    <property type="component" value="Unassembled WGS sequence"/>
</dbReference>
<dbReference type="EMBL" id="SDPM01000005">
    <property type="protein sequence ID" value="RXZ86188.1"/>
    <property type="molecule type" value="Genomic_DNA"/>
</dbReference>
<dbReference type="SUPFAM" id="SSF51430">
    <property type="entry name" value="NAD(P)-linked oxidoreductase"/>
    <property type="match status" value="1"/>
</dbReference>
<evidence type="ECO:0000259" key="1">
    <source>
        <dbReference type="Pfam" id="PF00248"/>
    </source>
</evidence>
<dbReference type="Pfam" id="PF00248">
    <property type="entry name" value="Aldo_ket_red"/>
    <property type="match status" value="1"/>
</dbReference>
<evidence type="ECO:0000313" key="4">
    <source>
        <dbReference type="Proteomes" id="UP000292686"/>
    </source>
</evidence>
<reference evidence="2 5" key="2">
    <citation type="submission" date="2020-07" db="EMBL/GenBank/DDBJ databases">
        <title>Sequencing the genomes of 1000 actinobacteria strains.</title>
        <authorList>
            <person name="Klenk H.-P."/>
        </authorList>
    </citation>
    <scope>NUCLEOTIDE SEQUENCE [LARGE SCALE GENOMIC DNA]</scope>
    <source>
        <strain evidence="2 5">DSM 23870</strain>
    </source>
</reference>
<proteinExistence type="predicted"/>
<dbReference type="AlphaFoldDB" id="A0A4Q2M334"/>
<evidence type="ECO:0000313" key="2">
    <source>
        <dbReference type="EMBL" id="NYD65837.1"/>
    </source>
</evidence>
<evidence type="ECO:0000313" key="3">
    <source>
        <dbReference type="EMBL" id="RXZ86188.1"/>
    </source>
</evidence>
<sequence>MTESRTVQSASTRDTVLVETNPLSGPISVPAPRRRGDLPPLLAPLVLGTNMFGTALDSHAAVDILDRFLSNGGSAIDIAHDSVAGRAELIVGAWLRSRERRDHVIVSTRAGRNGAATPAALRSAVDGSLARLGVSRIDILFLGDDVNVPLEDSLGEAERLISAGKVGLIAAADFTADRLLEARILASVGLPRFHALRTRYNLVQRRAFEGELELVARGQDLPVFASFPLAGGYLAGPERDRVAARIDPNAERLARHPGRRGHRVRAAVARIADDRGVAPASIALAWLLARRAVYAPVMNATRPAHADALLGAAMIRLTRGDMVDLDRASA</sequence>
<keyword evidence="4" id="KW-1185">Reference proteome</keyword>
<dbReference type="PANTHER" id="PTHR43364:SF6">
    <property type="entry name" value="OXIDOREDUCTASE-RELATED"/>
    <property type="match status" value="1"/>
</dbReference>
<dbReference type="OrthoDB" id="9768793at2"/>
<organism evidence="3 4">
    <name type="scientific">Agromyces atrinae</name>
    <dbReference type="NCBI Taxonomy" id="592376"/>
    <lineage>
        <taxon>Bacteria</taxon>
        <taxon>Bacillati</taxon>
        <taxon>Actinomycetota</taxon>
        <taxon>Actinomycetes</taxon>
        <taxon>Micrococcales</taxon>
        <taxon>Microbacteriaceae</taxon>
        <taxon>Agromyces</taxon>
    </lineage>
</organism>
<feature type="domain" description="NADP-dependent oxidoreductase" evidence="1">
    <location>
        <begin position="44"/>
        <end position="328"/>
    </location>
</feature>
<accession>A0A4Q2M334</accession>
<reference evidence="3 4" key="1">
    <citation type="submission" date="2019-01" db="EMBL/GenBank/DDBJ databases">
        <title>Agromyces.</title>
        <authorList>
            <person name="Li J."/>
        </authorList>
    </citation>
    <scope>NUCLEOTIDE SEQUENCE [LARGE SCALE GENOMIC DNA]</scope>
    <source>
        <strain evidence="3 4">DSM 23870</strain>
    </source>
</reference>
<evidence type="ECO:0000313" key="5">
    <source>
        <dbReference type="Proteomes" id="UP000581087"/>
    </source>
</evidence>
<dbReference type="InterPro" id="IPR036812">
    <property type="entry name" value="NAD(P)_OxRdtase_dom_sf"/>
</dbReference>
<protein>
    <submittedName>
        <fullName evidence="3">Aldo/keto reductase</fullName>
    </submittedName>
    <submittedName>
        <fullName evidence="2">Aryl-alcohol dehydrogenase-like predicted oxidoreductase</fullName>
    </submittedName>
</protein>
<dbReference type="Gene3D" id="3.20.20.100">
    <property type="entry name" value="NADP-dependent oxidoreductase domain"/>
    <property type="match status" value="1"/>
</dbReference>
<dbReference type="Proteomes" id="UP000581087">
    <property type="component" value="Unassembled WGS sequence"/>
</dbReference>
<dbReference type="InterPro" id="IPR050523">
    <property type="entry name" value="AKR_Detox_Biosynth"/>
</dbReference>
<gene>
    <name evidence="2" type="ORF">BJ972_000356</name>
    <name evidence="3" type="ORF">ESP50_10450</name>
</gene>
<dbReference type="PANTHER" id="PTHR43364">
    <property type="entry name" value="NADH-SPECIFIC METHYLGLYOXAL REDUCTASE-RELATED"/>
    <property type="match status" value="1"/>
</dbReference>
<dbReference type="InterPro" id="IPR023210">
    <property type="entry name" value="NADP_OxRdtase_dom"/>
</dbReference>
<dbReference type="GO" id="GO:0005829">
    <property type="term" value="C:cytosol"/>
    <property type="evidence" value="ECO:0007669"/>
    <property type="project" value="TreeGrafter"/>
</dbReference>
<comment type="caution">
    <text evidence="3">The sequence shown here is derived from an EMBL/GenBank/DDBJ whole genome shotgun (WGS) entry which is preliminary data.</text>
</comment>
<dbReference type="EMBL" id="JACCBI010000001">
    <property type="protein sequence ID" value="NYD65837.1"/>
    <property type="molecule type" value="Genomic_DNA"/>
</dbReference>
<dbReference type="RefSeq" id="WP_129174877.1">
    <property type="nucleotide sequence ID" value="NZ_JACCBI010000001.1"/>
</dbReference>